<feature type="domain" description="Plasmid pRiA4b Orf3-like" evidence="1">
    <location>
        <begin position="276"/>
        <end position="375"/>
    </location>
</feature>
<dbReference type="Gene3D" id="3.10.290.30">
    <property type="entry name" value="MM3350-like"/>
    <property type="match status" value="1"/>
</dbReference>
<dbReference type="InterPro" id="IPR012912">
    <property type="entry name" value="Plasmid_pRiA4b_Orf3-like"/>
</dbReference>
<accession>A0A6S6S619</accession>
<evidence type="ECO:0000259" key="1">
    <source>
        <dbReference type="Pfam" id="PF07929"/>
    </source>
</evidence>
<dbReference type="Pfam" id="PF07929">
    <property type="entry name" value="PRiA4_ORF3"/>
    <property type="match status" value="1"/>
</dbReference>
<dbReference type="SUPFAM" id="SSF159941">
    <property type="entry name" value="MM3350-like"/>
    <property type="match status" value="1"/>
</dbReference>
<name>A0A6S6S619_9BACT</name>
<proteinExistence type="predicted"/>
<evidence type="ECO:0000313" key="2">
    <source>
        <dbReference type="EMBL" id="CAA6800397.1"/>
    </source>
</evidence>
<dbReference type="InterPro" id="IPR024047">
    <property type="entry name" value="MM3350-like_sf"/>
</dbReference>
<reference evidence="2" key="1">
    <citation type="submission" date="2020-01" db="EMBL/GenBank/DDBJ databases">
        <authorList>
            <person name="Meier V. D."/>
            <person name="Meier V D."/>
        </authorList>
    </citation>
    <scope>NUCLEOTIDE SEQUENCE</scope>
    <source>
        <strain evidence="2">HLG_WM_MAG_01</strain>
    </source>
</reference>
<dbReference type="EMBL" id="CACVAS010000015">
    <property type="protein sequence ID" value="CAA6800397.1"/>
    <property type="molecule type" value="Genomic_DNA"/>
</dbReference>
<protein>
    <recommendedName>
        <fullName evidence="1">Plasmid pRiA4b Orf3-like domain-containing protein</fullName>
    </recommendedName>
</protein>
<gene>
    <name evidence="2" type="ORF">HELGO_WM74355</name>
</gene>
<dbReference type="AlphaFoldDB" id="A0A6S6S619"/>
<sequence>MMIKKQYDEIEVERKEIIFSGNETIVENINRVMAYIQEHKVLATKGKHYFAIKHIKDLNAILLDPIDVFSTRPAQKTYPNINGIYLLLRTMGMLTFQVSKKETVMGINSELLESWQRLNSVEQYFTLLENWLVHSKPDATIEGSRNSLPLSEIISFFTYGRNHSTERMIENLSFFPEYYNIALAKMFGFVEITTVTPSNKIRWNIIDIKLQPLVKQILERMKPKDDNALIEWIFNPPARGYSKEIFTPYCKAFKNTLDYPEEREKNGLFRLKISLGKVYRTIDVTSEIDFQGLVSILLELFGFDNDHLYEFKFLDNFGQELVIKHPAMSLDEGKAWADEFYLKNIPLKEQNSFTFIFDFGDWWEFDILIEKIDEGKCIEEFKLIKSVGKAPEQYPDYDEEW</sequence>
<organism evidence="2">
    <name type="scientific">uncultured Sulfurovum sp</name>
    <dbReference type="NCBI Taxonomy" id="269237"/>
    <lineage>
        <taxon>Bacteria</taxon>
        <taxon>Pseudomonadati</taxon>
        <taxon>Campylobacterota</taxon>
        <taxon>Epsilonproteobacteria</taxon>
        <taxon>Campylobacterales</taxon>
        <taxon>Sulfurovaceae</taxon>
        <taxon>Sulfurovum</taxon>
        <taxon>environmental samples</taxon>
    </lineage>
</organism>